<proteinExistence type="predicted"/>
<evidence type="ECO:0000313" key="2">
    <source>
        <dbReference type="EMBL" id="KAF2109359.1"/>
    </source>
</evidence>
<dbReference type="SUPFAM" id="SSF52540">
    <property type="entry name" value="P-loop containing nucleoside triphosphate hydrolases"/>
    <property type="match status" value="1"/>
</dbReference>
<evidence type="ECO:0000259" key="1">
    <source>
        <dbReference type="Pfam" id="PF13521"/>
    </source>
</evidence>
<reference evidence="2" key="1">
    <citation type="journal article" date="2020" name="Stud. Mycol.">
        <title>101 Dothideomycetes genomes: a test case for predicting lifestyles and emergence of pathogens.</title>
        <authorList>
            <person name="Haridas S."/>
            <person name="Albert R."/>
            <person name="Binder M."/>
            <person name="Bloem J."/>
            <person name="Labutti K."/>
            <person name="Salamov A."/>
            <person name="Andreopoulos B."/>
            <person name="Baker S."/>
            <person name="Barry K."/>
            <person name="Bills G."/>
            <person name="Bluhm B."/>
            <person name="Cannon C."/>
            <person name="Castanera R."/>
            <person name="Culley D."/>
            <person name="Daum C."/>
            <person name="Ezra D."/>
            <person name="Gonzalez J."/>
            <person name="Henrissat B."/>
            <person name="Kuo A."/>
            <person name="Liang C."/>
            <person name="Lipzen A."/>
            <person name="Lutzoni F."/>
            <person name="Magnuson J."/>
            <person name="Mondo S."/>
            <person name="Nolan M."/>
            <person name="Ohm R."/>
            <person name="Pangilinan J."/>
            <person name="Park H.-J."/>
            <person name="Ramirez L."/>
            <person name="Alfaro M."/>
            <person name="Sun H."/>
            <person name="Tritt A."/>
            <person name="Yoshinaga Y."/>
            <person name="Zwiers L.-H."/>
            <person name="Turgeon B."/>
            <person name="Goodwin S."/>
            <person name="Spatafora J."/>
            <person name="Crous P."/>
            <person name="Grigoriev I."/>
        </authorList>
    </citation>
    <scope>NUCLEOTIDE SEQUENCE</scope>
    <source>
        <strain evidence="2">CBS 627.86</strain>
    </source>
</reference>
<protein>
    <submittedName>
        <fullName evidence="2">AAA domain-containing protein</fullName>
    </submittedName>
</protein>
<dbReference type="Proteomes" id="UP000799770">
    <property type="component" value="Unassembled WGS sequence"/>
</dbReference>
<gene>
    <name evidence="2" type="ORF">BDV96DRAFT_615743</name>
</gene>
<dbReference type="EMBL" id="ML977342">
    <property type="protein sequence ID" value="KAF2109359.1"/>
    <property type="molecule type" value="Genomic_DNA"/>
</dbReference>
<dbReference type="Pfam" id="PF13521">
    <property type="entry name" value="AAA_28"/>
    <property type="match status" value="1"/>
</dbReference>
<evidence type="ECO:0000313" key="3">
    <source>
        <dbReference type="Proteomes" id="UP000799770"/>
    </source>
</evidence>
<keyword evidence="3" id="KW-1185">Reference proteome</keyword>
<organism evidence="2 3">
    <name type="scientific">Lophiotrema nucula</name>
    <dbReference type="NCBI Taxonomy" id="690887"/>
    <lineage>
        <taxon>Eukaryota</taxon>
        <taxon>Fungi</taxon>
        <taxon>Dikarya</taxon>
        <taxon>Ascomycota</taxon>
        <taxon>Pezizomycotina</taxon>
        <taxon>Dothideomycetes</taxon>
        <taxon>Pleosporomycetidae</taxon>
        <taxon>Pleosporales</taxon>
        <taxon>Lophiotremataceae</taxon>
        <taxon>Lophiotrema</taxon>
    </lineage>
</organism>
<dbReference type="InterPro" id="IPR038727">
    <property type="entry name" value="NadR/Ttd14_AAA_dom"/>
</dbReference>
<dbReference type="OrthoDB" id="6118920at2759"/>
<sequence>MAITTGPRRTAYIIGAQCTGKTTLVNALETSNHTSNTSGTGADQQLVFVREVARSVLKEKGFSRDEIVTSPIRSLELQKYILEAQFKAERAVSNRLPTSWCICDRSGLDPIVYAQLFVGREAADEMIASIAWKELENRMKEGIVFVCEAGCSWLVDDGTRLMPEDMEGWMQIDGAFRELLEARAIPYTIISRDLDALEDRVKLVQDAIAACAG</sequence>
<dbReference type="InterPro" id="IPR027417">
    <property type="entry name" value="P-loop_NTPase"/>
</dbReference>
<feature type="domain" description="NadR/Ttd14 AAA" evidence="1">
    <location>
        <begin position="12"/>
        <end position="193"/>
    </location>
</feature>
<dbReference type="Gene3D" id="3.40.50.300">
    <property type="entry name" value="P-loop containing nucleotide triphosphate hydrolases"/>
    <property type="match status" value="1"/>
</dbReference>
<name>A0A6A5YQ44_9PLEO</name>
<accession>A0A6A5YQ44</accession>
<dbReference type="AlphaFoldDB" id="A0A6A5YQ44"/>